<feature type="transmembrane region" description="Helical" evidence="8">
    <location>
        <begin position="304"/>
        <end position="329"/>
    </location>
</feature>
<dbReference type="PANTHER" id="PTHR30462">
    <property type="entry name" value="INTERMEMBRANE TRANSPORT PROTEIN PQIB-RELATED"/>
    <property type="match status" value="1"/>
</dbReference>
<keyword evidence="7 8" id="KW-0472">Membrane</keyword>
<feature type="transmembrane region" description="Helical" evidence="8">
    <location>
        <begin position="350"/>
        <end position="371"/>
    </location>
</feature>
<feature type="transmembrane region" description="Helical" evidence="8">
    <location>
        <begin position="96"/>
        <end position="122"/>
    </location>
</feature>
<dbReference type="RefSeq" id="WP_271122032.1">
    <property type="nucleotide sequence ID" value="NZ_JALHAN010000059.1"/>
</dbReference>
<keyword evidence="5 8" id="KW-0812">Transmembrane</keyword>
<keyword evidence="4" id="KW-0997">Cell inner membrane</keyword>
<dbReference type="EMBL" id="JALHAP010000072">
    <property type="protein sequence ID" value="MCT4701144.1"/>
    <property type="molecule type" value="Genomic_DNA"/>
</dbReference>
<evidence type="ECO:0000313" key="10">
    <source>
        <dbReference type="Proteomes" id="UP001150641"/>
    </source>
</evidence>
<keyword evidence="3" id="KW-1003">Cell membrane</keyword>
<organism evidence="9 10">
    <name type="scientific">Dryocola boscaweniae</name>
    <dbReference type="NCBI Taxonomy" id="2925397"/>
    <lineage>
        <taxon>Bacteria</taxon>
        <taxon>Pseudomonadati</taxon>
        <taxon>Pseudomonadota</taxon>
        <taxon>Gammaproteobacteria</taxon>
        <taxon>Enterobacterales</taxon>
        <taxon>Enterobacteriaceae</taxon>
        <taxon>Dryocola</taxon>
    </lineage>
</organism>
<dbReference type="AlphaFoldDB" id="A0A9X2W8B7"/>
<evidence type="ECO:0000256" key="3">
    <source>
        <dbReference type="ARBA" id="ARBA00022475"/>
    </source>
</evidence>
<dbReference type="InterPro" id="IPR005219">
    <property type="entry name" value="PqiA-like_proteobact"/>
</dbReference>
<evidence type="ECO:0000256" key="2">
    <source>
        <dbReference type="ARBA" id="ARBA00007555"/>
    </source>
</evidence>
<dbReference type="Pfam" id="PF04403">
    <property type="entry name" value="PqiA"/>
    <property type="match status" value="2"/>
</dbReference>
<feature type="transmembrane region" description="Helical" evidence="8">
    <location>
        <begin position="377"/>
        <end position="400"/>
    </location>
</feature>
<dbReference type="Proteomes" id="UP001150641">
    <property type="component" value="Unassembled WGS sequence"/>
</dbReference>
<feature type="transmembrane region" description="Helical" evidence="8">
    <location>
        <begin position="168"/>
        <end position="188"/>
    </location>
</feature>
<feature type="transmembrane region" description="Helical" evidence="8">
    <location>
        <begin position="53"/>
        <end position="76"/>
    </location>
</feature>
<dbReference type="InterPro" id="IPR051800">
    <property type="entry name" value="PqiA-PqiB_transport"/>
</dbReference>
<dbReference type="InterPro" id="IPR007498">
    <property type="entry name" value="PqiA-like"/>
</dbReference>
<evidence type="ECO:0000256" key="5">
    <source>
        <dbReference type="ARBA" id="ARBA00022692"/>
    </source>
</evidence>
<evidence type="ECO:0000256" key="7">
    <source>
        <dbReference type="ARBA" id="ARBA00023136"/>
    </source>
</evidence>
<keyword evidence="10" id="KW-1185">Reference proteome</keyword>
<dbReference type="GO" id="GO:0005886">
    <property type="term" value="C:plasma membrane"/>
    <property type="evidence" value="ECO:0007669"/>
    <property type="project" value="UniProtKB-SubCell"/>
</dbReference>
<feature type="transmembrane region" description="Helical" evidence="8">
    <location>
        <begin position="142"/>
        <end position="162"/>
    </location>
</feature>
<evidence type="ECO:0000313" key="9">
    <source>
        <dbReference type="EMBL" id="MCT4701144.1"/>
    </source>
</evidence>
<gene>
    <name evidence="9" type="primary">pqiA</name>
    <name evidence="9" type="ORF">MUA00_04900</name>
</gene>
<dbReference type="PANTHER" id="PTHR30462:SF3">
    <property type="entry name" value="INTERMEMBRANE TRANSPORT PROTEIN PQIA"/>
    <property type="match status" value="1"/>
</dbReference>
<evidence type="ECO:0000256" key="1">
    <source>
        <dbReference type="ARBA" id="ARBA00004429"/>
    </source>
</evidence>
<dbReference type="NCBIfam" id="NF011683">
    <property type="entry name" value="PRK15103.1"/>
    <property type="match status" value="1"/>
</dbReference>
<name>A0A9X2W8B7_9ENTR</name>
<evidence type="ECO:0000256" key="4">
    <source>
        <dbReference type="ARBA" id="ARBA00022519"/>
    </source>
</evidence>
<proteinExistence type="inferred from homology"/>
<protein>
    <submittedName>
        <fullName evidence="9">Membrane integrity-associated transporter subunit PqiA</fullName>
    </submittedName>
</protein>
<reference evidence="9" key="1">
    <citation type="submission" date="2022-03" db="EMBL/GenBank/DDBJ databases">
        <title>Proposal of a novel genus Dryocolo and two novel species.</title>
        <authorList>
            <person name="Maddock D.W."/>
            <person name="Brady C.L."/>
            <person name="Denman S."/>
            <person name="Arnold D."/>
        </authorList>
    </citation>
    <scope>NUCLEOTIDE SEQUENCE</scope>
    <source>
        <strain evidence="9">H6W4</strain>
    </source>
</reference>
<comment type="subcellular location">
    <subcellularLocation>
        <location evidence="1">Cell inner membrane</location>
        <topology evidence="1">Multi-pass membrane protein</topology>
    </subcellularLocation>
</comment>
<sequence length="422" mass="46948">MCATHHPRSHILCPQCDLLVSMPALQDGHKATCPRCGTTLITQWPSPRQRPTAYALSALFMLLLANLFPFINMNVAGVSSEVTLLDIPGVMFSEDYASLGTFFMLFVQAVPTFCLITILLLVNRATLPAVLQRRMARTLFQLKSWGMAEIFLAGVLVSFVKLMAYGDIGVGSSFVPWCLFCILQLRAFQCVDRRWLWDDLAPMPAVEQPLKPGVSGIHQGLRSCPCCTAIVPENQLVCPRCETKGHIRRKHSLQWTLALLVTSIMLYLPANILPIMVTEVLGSKYSSTILAGVILLWNEGSFPVAMVIFIASIMVPTLKMIAIAWLCWDAKGHGRRDSERMHLIYEVVEFVGRWSMIDVFVIAVLSALVRMGALMNIYPAIGAIMFALVVILTMFAAMTFDPRLSWDRAPDSTHEESSEHGK</sequence>
<evidence type="ECO:0000256" key="6">
    <source>
        <dbReference type="ARBA" id="ARBA00022989"/>
    </source>
</evidence>
<feature type="transmembrane region" description="Helical" evidence="8">
    <location>
        <begin position="257"/>
        <end position="277"/>
    </location>
</feature>
<accession>A0A9X2W8B7</accession>
<keyword evidence="6 8" id="KW-1133">Transmembrane helix</keyword>
<comment type="similarity">
    <text evidence="2">Belongs to the PqiA family.</text>
</comment>
<dbReference type="NCBIfam" id="TIGR00155">
    <property type="entry name" value="pqiA_fam"/>
    <property type="match status" value="1"/>
</dbReference>
<comment type="caution">
    <text evidence="9">The sequence shown here is derived from an EMBL/GenBank/DDBJ whole genome shotgun (WGS) entry which is preliminary data.</text>
</comment>
<evidence type="ECO:0000256" key="8">
    <source>
        <dbReference type="SAM" id="Phobius"/>
    </source>
</evidence>